<dbReference type="PANTHER" id="PTHR10887">
    <property type="entry name" value="DNA2/NAM7 HELICASE FAMILY"/>
    <property type="match status" value="1"/>
</dbReference>
<dbReference type="Pfam" id="PF13086">
    <property type="entry name" value="AAA_11"/>
    <property type="match status" value="1"/>
</dbReference>
<feature type="region of interest" description="Disordered" evidence="7">
    <location>
        <begin position="2450"/>
        <end position="2484"/>
    </location>
</feature>
<reference evidence="9" key="1">
    <citation type="submission" date="2021-02" db="EMBL/GenBank/DDBJ databases">
        <authorList>
            <person name="Dougan E. K."/>
            <person name="Rhodes N."/>
            <person name="Thang M."/>
            <person name="Chan C."/>
        </authorList>
    </citation>
    <scope>NUCLEOTIDE SEQUENCE</scope>
</reference>
<dbReference type="PROSITE" id="PS51444">
    <property type="entry name" value="FH2"/>
    <property type="match status" value="1"/>
</dbReference>
<keyword evidence="10" id="KW-1185">Reference proteome</keyword>
<gene>
    <name evidence="9" type="primary">SETX</name>
    <name evidence="9" type="ORF">SNAT2548_LOCUS19554</name>
</gene>
<dbReference type="InterPro" id="IPR041677">
    <property type="entry name" value="DNA2/NAM7_AAA_11"/>
</dbReference>
<feature type="region of interest" description="Disordered" evidence="7">
    <location>
        <begin position="212"/>
        <end position="262"/>
    </location>
</feature>
<evidence type="ECO:0000256" key="1">
    <source>
        <dbReference type="ARBA" id="ARBA00022741"/>
    </source>
</evidence>
<dbReference type="InterPro" id="IPR045055">
    <property type="entry name" value="DNA2/NAM7-like"/>
</dbReference>
<dbReference type="OrthoDB" id="442639at2759"/>
<dbReference type="Pfam" id="PF02181">
    <property type="entry name" value="FH2"/>
    <property type="match status" value="1"/>
</dbReference>
<dbReference type="GO" id="GO:0016787">
    <property type="term" value="F:hydrolase activity"/>
    <property type="evidence" value="ECO:0007669"/>
    <property type="project" value="UniProtKB-KW"/>
</dbReference>
<proteinExistence type="predicted"/>
<dbReference type="CDD" id="cd18808">
    <property type="entry name" value="SF1_C_Upf1"/>
    <property type="match status" value="1"/>
</dbReference>
<keyword evidence="1" id="KW-0547">Nucleotide-binding</keyword>
<dbReference type="Gene3D" id="2.30.29.30">
    <property type="entry name" value="Pleckstrin-homology domain (PH domain)/Phosphotyrosine-binding domain (PTB)"/>
    <property type="match status" value="1"/>
</dbReference>
<keyword evidence="6" id="KW-0175">Coiled coil</keyword>
<feature type="repeat" description="PPR" evidence="5">
    <location>
        <begin position="1195"/>
        <end position="1229"/>
    </location>
</feature>
<feature type="compositionally biased region" description="Basic and acidic residues" evidence="7">
    <location>
        <begin position="2678"/>
        <end position="2698"/>
    </location>
</feature>
<feature type="coiled-coil region" evidence="6">
    <location>
        <begin position="185"/>
        <end position="212"/>
    </location>
</feature>
<dbReference type="InterPro" id="IPR011993">
    <property type="entry name" value="PH-like_dom_sf"/>
</dbReference>
<dbReference type="SUPFAM" id="SSF52540">
    <property type="entry name" value="P-loop containing nucleoside triphosphate hydrolases"/>
    <property type="match status" value="1"/>
</dbReference>
<evidence type="ECO:0000256" key="6">
    <source>
        <dbReference type="SAM" id="Coils"/>
    </source>
</evidence>
<dbReference type="InterPro" id="IPR041679">
    <property type="entry name" value="DNA2/NAM7-like_C"/>
</dbReference>
<keyword evidence="2" id="KW-0378">Hydrolase</keyword>
<dbReference type="EMBL" id="CAJNDS010002182">
    <property type="protein sequence ID" value="CAE7362521.1"/>
    <property type="molecule type" value="Genomic_DNA"/>
</dbReference>
<dbReference type="Gene3D" id="3.40.50.300">
    <property type="entry name" value="P-loop containing nucleotide triphosphate hydrolases"/>
    <property type="match status" value="2"/>
</dbReference>
<sequence length="2781" mass="303791">MLWRETVELRCERFTQVLPPVELLRPLADYEGDISGLRDVEREILPLAQLTRLRERLRLLSLFKTLDERLGDAMQQMCAVQTACGEVRKSSVLRNLLQIIVVLFNYVNYGQAPSEKSNANDLRARNVDVQSLTHLVETQSFGGPFPKFNMLHFCLQELLKQCPDLQKGALDAELAALPSAACVNLAQVKLALERLQADLQFVQTELYGHQEEYRKKDIEEEEDPPTPPPVKGPVKFDLEENDTASEDEVAPGSEEEGLPKVESPRRSVLGRLVSMGIDTWSFAEEWCQGSAMLGVSDNEGLQAVMAADGEVPPPGVLLRWRPSGRWKAYFCEVRGALLVLYRVKRSTAVLRGTFYIVLPGAEVSLLQSLYASEHAREIAREHPHGIELRPAGGREEYFLAKSAKEAGRWLDFLTLQTKRGDAGHVSHYVGGWGLLSSCWRRLFCVIERGKEEDSKAPGSSRPRLLGFSRLRDYAEGLAPEATWTLEDMRVHAFDAEGSSATAKGLLPTAPIGLELEYPATQSRVQLACDSAEHLDAWLEVLRSVQTGGMTARRGSQGTLVDDVKATNLEDGVDHTRLFDLFGDQSPTTESKSLSFSVVEADDATASTDRLRRLMFSVGANGSSDQETKQAALPAAAVEVIQIDSDCEEEGYDEAYGMPWVGSFCQLSGATEALDAPDALSQLKHLEVEMTGVVEKWSRTLAATEADCRGLLRFFGLGAPEESQLAEAAAQLLRALSTFRGQVGDAWAELEQHASEEARKRGTKKPGKPLRTRARTQTAATDTSEVSQATDALYISCISSILASTREMASSGLKVANSAAPDSLIALASLMGKAELLNIPVLAAWAHRMRLQQKDLCLQCLQLLLNEDDQPLFTSALRGNSFVDGFSHSLYQFIDQAHGLNGYMPQQEVTKSGQNLFFTYPDPLDAAKHKQGLLAFPFRLCFVLHFTPFHAWLGCRHGCQYMAGCPGARAPALATKPRADDGGWPHVPSRKYATELLRKLAQEDPLEAVKLLQVLGASKVEASTFHFGAILGPCEKKSSWVLASWLLLEIASAGVEMNMVMSNAIQSSLAKRSRWLSALRMLEIAESHSQQPDSISFDTALSSCRSRQRWKQALAVICSINARSASVSDFGHNFAMAASGVGLQWQRALEVLWAMGGARLETGVYSLNEAINVCKCAARWDLACTLLTAIEGTLPDLISFGSVLSACARAAAWQEALALLEGLQAQAVQPNHICYNAALSALQVGAQWKLAFSMLQRMTKASLANIVTFNTALGALGAARCWAEALEVLSQMASCRFHPSDIGLSASLNACAAGQWQVAVALAAGPSGDSHLSSTSLRATLRRCGRWRSALEGEPKDVVDASVALGALGDAGHWAEAMRRAVEVSLQQLRTAIQASSLLSTTAAALGARHTAWQQSLALQAAAWAHAVQPTLEADRAVLAAASWTAACNALEKVQETRDGPSLSAIITSCGPFRWQLGISLLSALLDMHTAADCVAFGAALGACAKTQEWEQCLALLRSMSCQRIAPDGVAYNAVLMAASRAEQWSVLLTLLQAMTDATVIPDATSHSCAAEALERAGRPLDAQRSVVAMSQTISALVLYCVEQALWDDERQDRQDPCFDIVSMNQRLAFCVCAIVGEAGSPPPLPDDPVAPGASEMGMKRGGPLLVLTTSDLGFGCDVLDCDVSLANRCEVIGNNILAEFWCMFKEARSNFSGFGGAAGDALIVDNAPPEGLSQCLLLLDRQPRIVSSQTVLGPGKFALKLRGGSVRSGQVRSLGYIGSFLAEYSAALELQRCKPTDVTNPMKAILEPKVDLPGDFARRPVNAALVPVNPSQRAAIEGLKYALEKIQGPPGTGKSTTIFHILDARVPAGQRVLVTCSRNVAVESIAQKLEGLQGWPLCVFGPRDRVGGTARRYLLDSQVGGHLDEPRRRRGAQAAKESRAALSAALTAKEAECRGRRGERFLLAFLRKRFALAYAMRDLCMRVERYCAAAAASPEWCSQRTQATKEATLHEARILLCTIASTSRMLREWEEAMGTELRVHTVVVDECGCTPESSTALLLRLQPANLVLVGDHKQLPPTSLVQPQILEGTGHNRSLLERCVLASGRVHQLREQYRMHPSIGRLVSNLFYTGRLETPRRVAEDRQACERRPLVWLDVQGREEAPNKSYINLAEVSTCLKVVTRLRERVGPKPSVALLTFYKGQLEELMKAVPSDLDVEVLTVDACQGSEFDFVVLSTVRANRESRLGFVKDAQRICVATSRSRLQLFVVGHRQTLCSDGDWKQVAEACAPATAEDARPQRPPVAGFVSVFESLRRAKELDAEKKALQAMEDQSKDAGRRAPRAAPAYGAESLMRQQSSFRNQASRPSIVRRKDGTYESSAAVAIGGGFRSRRDVHALEATARAHLQSLEAPKPYFATMAPKANDYDAFPELSGRSEASGHKASMPRCQLRPLTRNDERRARRAAQKAAASEAEMEVSPLQPEEVPDPGAMEHVWEDVHEAVLFEMFPEDTPAVEEALLRFAGTPHQAARALEALLARPEAKARLEGEDDLDYDCASLAEEDEPWEWEEEEEEWDEDAQDAMYGCAWCGGEAIDGSIAEDGQLYCMTCWEEWQAAAAWEEKPVPETAPRGTKPSTEEPKPVRRWGSQAKQDNVFGSLDGAPKWAEMPARPEQGGKELVPLRPKEERGTEDQPESKGRRAELKNPAAARTHAPATCVQSRAERCHELLAGARPALEESIIDYLASMLGECQQEEVEELHETVVEILQGHDMSAKDAESLWQKLRT</sequence>
<name>A0A812PVU5_9DINO</name>
<feature type="domain" description="FH2" evidence="8">
    <location>
        <begin position="1"/>
        <end position="319"/>
    </location>
</feature>
<feature type="repeat" description="PPR" evidence="5">
    <location>
        <begin position="1264"/>
        <end position="1298"/>
    </location>
</feature>
<feature type="region of interest" description="Disordered" evidence="7">
    <location>
        <begin position="753"/>
        <end position="781"/>
    </location>
</feature>
<dbReference type="SUPFAM" id="SSF50729">
    <property type="entry name" value="PH domain-like"/>
    <property type="match status" value="1"/>
</dbReference>
<keyword evidence="4" id="KW-0067">ATP-binding</keyword>
<dbReference type="PROSITE" id="PS51375">
    <property type="entry name" value="PPR"/>
    <property type="match status" value="2"/>
</dbReference>
<organism evidence="9 10">
    <name type="scientific">Symbiodinium natans</name>
    <dbReference type="NCBI Taxonomy" id="878477"/>
    <lineage>
        <taxon>Eukaryota</taxon>
        <taxon>Sar</taxon>
        <taxon>Alveolata</taxon>
        <taxon>Dinophyceae</taxon>
        <taxon>Suessiales</taxon>
        <taxon>Symbiodiniaceae</taxon>
        <taxon>Symbiodinium</taxon>
    </lineage>
</organism>
<dbReference type="NCBIfam" id="TIGR00756">
    <property type="entry name" value="PPR"/>
    <property type="match status" value="1"/>
</dbReference>
<dbReference type="InterPro" id="IPR001849">
    <property type="entry name" value="PH_domain"/>
</dbReference>
<evidence type="ECO:0000256" key="4">
    <source>
        <dbReference type="ARBA" id="ARBA00022840"/>
    </source>
</evidence>
<dbReference type="InterPro" id="IPR027417">
    <property type="entry name" value="P-loop_NTPase"/>
</dbReference>
<dbReference type="InterPro" id="IPR011990">
    <property type="entry name" value="TPR-like_helical_dom_sf"/>
</dbReference>
<evidence type="ECO:0000259" key="8">
    <source>
        <dbReference type="PROSITE" id="PS51444"/>
    </source>
</evidence>
<dbReference type="InterPro" id="IPR015425">
    <property type="entry name" value="FH2_Formin"/>
</dbReference>
<comment type="caution">
    <text evidence="9">The sequence shown here is derived from an EMBL/GenBank/DDBJ whole genome shotgun (WGS) entry which is preliminary data.</text>
</comment>
<evidence type="ECO:0000256" key="7">
    <source>
        <dbReference type="SAM" id="MobiDB-lite"/>
    </source>
</evidence>
<evidence type="ECO:0000313" key="10">
    <source>
        <dbReference type="Proteomes" id="UP000604046"/>
    </source>
</evidence>
<dbReference type="FunFam" id="3.40.50.300:FF:000326">
    <property type="entry name" value="P-loop containing nucleoside triphosphate hydrolase"/>
    <property type="match status" value="1"/>
</dbReference>
<dbReference type="PANTHER" id="PTHR10887:SF495">
    <property type="entry name" value="HELICASE SENATAXIN ISOFORM X1-RELATED"/>
    <property type="match status" value="1"/>
</dbReference>
<dbReference type="GO" id="GO:0004386">
    <property type="term" value="F:helicase activity"/>
    <property type="evidence" value="ECO:0007669"/>
    <property type="project" value="UniProtKB-KW"/>
</dbReference>
<dbReference type="CDD" id="cd00821">
    <property type="entry name" value="PH"/>
    <property type="match status" value="1"/>
</dbReference>
<feature type="compositionally biased region" description="Acidic residues" evidence="7">
    <location>
        <begin position="239"/>
        <end position="256"/>
    </location>
</feature>
<evidence type="ECO:0000256" key="3">
    <source>
        <dbReference type="ARBA" id="ARBA00022806"/>
    </source>
</evidence>
<dbReference type="SUPFAM" id="SSF101447">
    <property type="entry name" value="Formin homology 2 domain (FH2 domain)"/>
    <property type="match status" value="1"/>
</dbReference>
<dbReference type="GO" id="GO:0005694">
    <property type="term" value="C:chromosome"/>
    <property type="evidence" value="ECO:0007669"/>
    <property type="project" value="UniProtKB-ARBA"/>
</dbReference>
<evidence type="ECO:0000256" key="5">
    <source>
        <dbReference type="PROSITE-ProRule" id="PRU00708"/>
    </source>
</evidence>
<evidence type="ECO:0000256" key="2">
    <source>
        <dbReference type="ARBA" id="ARBA00022801"/>
    </source>
</evidence>
<accession>A0A812PVU5</accession>
<keyword evidence="3" id="KW-0347">Helicase</keyword>
<dbReference type="Pfam" id="PF13087">
    <property type="entry name" value="AAA_12"/>
    <property type="match status" value="1"/>
</dbReference>
<evidence type="ECO:0000313" key="9">
    <source>
        <dbReference type="EMBL" id="CAE7362521.1"/>
    </source>
</evidence>
<dbReference type="Pfam" id="PF13812">
    <property type="entry name" value="PPR_3"/>
    <property type="match status" value="1"/>
</dbReference>
<protein>
    <submittedName>
        <fullName evidence="9">SETX protein</fullName>
    </submittedName>
</protein>
<feature type="region of interest" description="Disordered" evidence="7">
    <location>
        <begin position="2616"/>
        <end position="2710"/>
    </location>
</feature>
<dbReference type="Proteomes" id="UP000604046">
    <property type="component" value="Unassembled WGS sequence"/>
</dbReference>
<dbReference type="InterPro" id="IPR002885">
    <property type="entry name" value="PPR_rpt"/>
</dbReference>
<dbReference type="SMART" id="SM00233">
    <property type="entry name" value="PH"/>
    <property type="match status" value="2"/>
</dbReference>
<dbReference type="Gene3D" id="1.20.58.2220">
    <property type="entry name" value="Formin, FH2 domain"/>
    <property type="match status" value="1"/>
</dbReference>
<dbReference type="InterPro" id="IPR047187">
    <property type="entry name" value="SF1_C_Upf1"/>
</dbReference>
<dbReference type="Gene3D" id="1.25.40.10">
    <property type="entry name" value="Tetratricopeptide repeat domain"/>
    <property type="match status" value="3"/>
</dbReference>
<dbReference type="InterPro" id="IPR042201">
    <property type="entry name" value="FH2_Formin_sf"/>
</dbReference>
<feature type="compositionally biased region" description="Basic residues" evidence="7">
    <location>
        <begin position="760"/>
        <end position="773"/>
    </location>
</feature>
<dbReference type="GO" id="GO:0005524">
    <property type="term" value="F:ATP binding"/>
    <property type="evidence" value="ECO:0007669"/>
    <property type="project" value="UniProtKB-KW"/>
</dbReference>